<feature type="chain" id="PRO_5046022801" evidence="2">
    <location>
        <begin position="26"/>
        <end position="1053"/>
    </location>
</feature>
<accession>A0ABP0G8U8</accession>
<gene>
    <name evidence="3" type="ORF">CVLEPA_LOCUS19965</name>
</gene>
<reference evidence="3 4" key="1">
    <citation type="submission" date="2024-02" db="EMBL/GenBank/DDBJ databases">
        <authorList>
            <person name="Daric V."/>
            <person name="Darras S."/>
        </authorList>
    </citation>
    <scope>NUCLEOTIDE SEQUENCE [LARGE SCALE GENOMIC DNA]</scope>
</reference>
<comment type="caution">
    <text evidence="3">The sequence shown here is derived from an EMBL/GenBank/DDBJ whole genome shotgun (WGS) entry which is preliminary data.</text>
</comment>
<name>A0ABP0G8U8_CLALP</name>
<dbReference type="Proteomes" id="UP001642483">
    <property type="component" value="Unassembled WGS sequence"/>
</dbReference>
<feature type="signal peptide" evidence="2">
    <location>
        <begin position="1"/>
        <end position="25"/>
    </location>
</feature>
<proteinExistence type="predicted"/>
<dbReference type="EMBL" id="CAWYQH010000106">
    <property type="protein sequence ID" value="CAK8687913.1"/>
    <property type="molecule type" value="Genomic_DNA"/>
</dbReference>
<keyword evidence="4" id="KW-1185">Reference proteome</keyword>
<keyword evidence="2" id="KW-0732">Signal</keyword>
<evidence type="ECO:0000256" key="2">
    <source>
        <dbReference type="SAM" id="SignalP"/>
    </source>
</evidence>
<sequence length="1053" mass="116650">MVASGFLRLMLISFFVENYLHSAHAERPRREETLKGESIGVNTIPPKNWLFTAPIVKISTNDYGVFGREIYFSDVDVMLTNYIRKNGGDFPVQYSTASEAPYEVTIQADTLYLDERISWQGLKKLKILARRLISNKQELHLMAPSVCERIEINPEKRPGQPRYFCKWYFSPAMPGKTARSGKNGIPSCVVEIYVGRIEGDITIINQASDGIHGEPGKNGASGADGATQTKHPPCPLEGTPRCHVQGLPGVRGQNGGDGQKAGRSGTGGTGKKMTLIAARVSGMVKMIRTAGNGGDGAKMGLGGAGGKGGIGGCSALCIGGLGFAFFDYYVPRGRGCGPKITSIDCTHRGPVGESGHWGRNGEDIYGPPQKGADGTLETSDVRIGNMKSWFSGENELLKLFYRRGEYSFLKNQTDEALDVFSFLMKVTEEGSSMHTKASMLKTALENGFDFYGNAKYYAPVSDWNYYSERSKNMLLTGKAFEDAFNNVKNKINDVKQLSWALKSPINIGHKRSKETLADELDVQNSQKHVYINSLKEIEEMMRNEHQEIRKLLPEAILQKKKEMVFDLLDLFSAFTGFTVGVAGAGSGAVISSVTKIAKIFSAEPGCKAPSIAAAQSTLQDGVKFAFQSANVDYHNFDLSDIDVKAIPIIMRSKLARNKRKLFHEFSCLLDTTKKSDKVGHLQRVFEDFFGDADFRISIINKIINIQIQITTIEDQLASIAEVQSALDTIIDSSINNIPMSIKVPFTDKIFNLYQQQEAEIMRSLYDLAKAYQFLSLWKFDALDNYMNVYGDRSLINNLDGTLTGIAHLQSIKNELDYKRKDFIKMLETSAGIGSYSYKLLRKFNKATQSSMFKALNETGRFTINIELDPEDITKIGCDSCYNGRLVSMYVELTGSEQPASVPDNIYLKVAHMGNSYFLLPFSDGKKTSVYLQQEPQNIYGGNVMSFDRKNLMTSTNDDSLEDILHNPLGGNKFCRLEINSDKFYGGQMCRSPYATYTVTVPKTSTLSCDVARGITGTNCKDLDYSKFDEVRVYTYVRSFSSYPAPAGGSFIDS</sequence>
<feature type="region of interest" description="Disordered" evidence="1">
    <location>
        <begin position="355"/>
        <end position="375"/>
    </location>
</feature>
<feature type="compositionally biased region" description="Gly residues" evidence="1">
    <location>
        <begin position="252"/>
        <end position="270"/>
    </location>
</feature>
<protein>
    <submittedName>
        <fullName evidence="3">Uncharacterized protein</fullName>
    </submittedName>
</protein>
<evidence type="ECO:0000256" key="1">
    <source>
        <dbReference type="SAM" id="MobiDB-lite"/>
    </source>
</evidence>
<feature type="region of interest" description="Disordered" evidence="1">
    <location>
        <begin position="209"/>
        <end position="234"/>
    </location>
</feature>
<organism evidence="3 4">
    <name type="scientific">Clavelina lepadiformis</name>
    <name type="common">Light-bulb sea squirt</name>
    <name type="synonym">Ascidia lepadiformis</name>
    <dbReference type="NCBI Taxonomy" id="159417"/>
    <lineage>
        <taxon>Eukaryota</taxon>
        <taxon>Metazoa</taxon>
        <taxon>Chordata</taxon>
        <taxon>Tunicata</taxon>
        <taxon>Ascidiacea</taxon>
        <taxon>Aplousobranchia</taxon>
        <taxon>Clavelinidae</taxon>
        <taxon>Clavelina</taxon>
    </lineage>
</organism>
<feature type="region of interest" description="Disordered" evidence="1">
    <location>
        <begin position="246"/>
        <end position="271"/>
    </location>
</feature>
<evidence type="ECO:0000313" key="3">
    <source>
        <dbReference type="EMBL" id="CAK8687913.1"/>
    </source>
</evidence>
<evidence type="ECO:0000313" key="4">
    <source>
        <dbReference type="Proteomes" id="UP001642483"/>
    </source>
</evidence>